<proteinExistence type="predicted"/>
<accession>A0A2R5H1T0</accession>
<evidence type="ECO:0000313" key="4">
    <source>
        <dbReference type="Proteomes" id="UP000241890"/>
    </source>
</evidence>
<evidence type="ECO:0000313" key="3">
    <source>
        <dbReference type="EMBL" id="GBG34314.1"/>
    </source>
</evidence>
<dbReference type="EMBL" id="BEYU01000186">
    <property type="protein sequence ID" value="GBG34314.1"/>
    <property type="molecule type" value="Genomic_DNA"/>
</dbReference>
<feature type="region of interest" description="Disordered" evidence="1">
    <location>
        <begin position="324"/>
        <end position="353"/>
    </location>
</feature>
<name>A0A2R5H1T0_9STRA</name>
<dbReference type="AlphaFoldDB" id="A0A2R5H1T0"/>
<sequence>MSEQLRVDAAARTRPLLRGFELDEADARRRFEAWRARNMVRAQDVRVQGSYMPFLYFEGELETRLDGAIGYTVKYEIRGRQLERTDWYVRQNIILENMRLPTSSRLMQVLASLHEPRNIVNMAMLGTNLERDLRVFEDERQGKPYLVQEVSMRPSFALYKILANLERQAEERATDFLLENPTGHFVEVREGFFARDGGAGIRPEDHERRPDKARIRHLFTRLYEPVLCKLVYLPAYVINYKVSNAPYIAVVNGVDGRLAGIRGQGMDWQRRNAENLRHIDTQQNARFPIEPRCWRNHTLGAGHDPRDRRDTSFDPRYASSWWSSTQQGGFSQNSSQGHNHEGKSKQNTSNAKRVVADSSYSWSRLDDFQILGIARIPPPSASDISRAFREEAKKHHPDMHMHRSEEDRLEFTARFRRIRQAFVALRRLR</sequence>
<gene>
    <name evidence="3" type="ORF">FCC1311_105372</name>
</gene>
<dbReference type="PROSITE" id="PS50076">
    <property type="entry name" value="DNAJ_2"/>
    <property type="match status" value="1"/>
</dbReference>
<dbReference type="InterPro" id="IPR001623">
    <property type="entry name" value="DnaJ_domain"/>
</dbReference>
<dbReference type="InParanoid" id="A0A2R5H1T0"/>
<comment type="caution">
    <text evidence="3">The sequence shown here is derived from an EMBL/GenBank/DDBJ whole genome shotgun (WGS) entry which is preliminary data.</text>
</comment>
<dbReference type="SUPFAM" id="SSF46565">
    <property type="entry name" value="Chaperone J-domain"/>
    <property type="match status" value="1"/>
</dbReference>
<dbReference type="Gene3D" id="1.10.287.110">
    <property type="entry name" value="DnaJ domain"/>
    <property type="match status" value="1"/>
</dbReference>
<feature type="domain" description="J" evidence="2">
    <location>
        <begin position="366"/>
        <end position="429"/>
    </location>
</feature>
<feature type="compositionally biased region" description="Low complexity" evidence="1">
    <location>
        <begin position="324"/>
        <end position="337"/>
    </location>
</feature>
<dbReference type="OrthoDB" id="270167at2759"/>
<reference evidence="3 4" key="1">
    <citation type="submission" date="2017-12" db="EMBL/GenBank/DDBJ databases">
        <title>Sequencing, de novo assembly and annotation of complete genome of a new Thraustochytrid species, strain FCC1311.</title>
        <authorList>
            <person name="Sedici K."/>
            <person name="Godart F."/>
            <person name="Aiese Cigliano R."/>
            <person name="Sanseverino W."/>
            <person name="Barakat M."/>
            <person name="Ortet P."/>
            <person name="Marechal E."/>
            <person name="Cagnac O."/>
            <person name="Amato A."/>
        </authorList>
    </citation>
    <scope>NUCLEOTIDE SEQUENCE [LARGE SCALE GENOMIC DNA]</scope>
</reference>
<dbReference type="Proteomes" id="UP000241890">
    <property type="component" value="Unassembled WGS sequence"/>
</dbReference>
<dbReference type="InterPro" id="IPR036869">
    <property type="entry name" value="J_dom_sf"/>
</dbReference>
<organism evidence="3 4">
    <name type="scientific">Hondaea fermentalgiana</name>
    <dbReference type="NCBI Taxonomy" id="2315210"/>
    <lineage>
        <taxon>Eukaryota</taxon>
        <taxon>Sar</taxon>
        <taxon>Stramenopiles</taxon>
        <taxon>Bigyra</taxon>
        <taxon>Labyrinthulomycetes</taxon>
        <taxon>Thraustochytrida</taxon>
        <taxon>Thraustochytriidae</taxon>
        <taxon>Hondaea</taxon>
    </lineage>
</organism>
<evidence type="ECO:0000259" key="2">
    <source>
        <dbReference type="PROSITE" id="PS50076"/>
    </source>
</evidence>
<keyword evidence="4" id="KW-1185">Reference proteome</keyword>
<dbReference type="CDD" id="cd06257">
    <property type="entry name" value="DnaJ"/>
    <property type="match status" value="1"/>
</dbReference>
<evidence type="ECO:0000256" key="1">
    <source>
        <dbReference type="SAM" id="MobiDB-lite"/>
    </source>
</evidence>
<protein>
    <submittedName>
        <fullName evidence="3">Chaperone protein dnaJ 72</fullName>
    </submittedName>
</protein>